<protein>
    <submittedName>
        <fullName evidence="1">Uncharacterized protein</fullName>
    </submittedName>
</protein>
<sequence length="127" mass="14561">MSGNFSKFSNMWEIESHFKCPVAGAILSVEKHRDILKKCGYNVSGLKSYEYHQIIMSKLHERNKVSEKVNNFIRSRAKKWMEIIDGMDDQQIKLCNQHKTPLKILSSSSLSAVSQAVFSQEKTIPLN</sequence>
<dbReference type="AlphaFoldDB" id="A0A850T8X4"/>
<dbReference type="EMBL" id="JACADJ010000015">
    <property type="protein sequence ID" value="NWH04657.1"/>
    <property type="molecule type" value="Genomic_DNA"/>
</dbReference>
<comment type="caution">
    <text evidence="1">The sequence shown here is derived from an EMBL/GenBank/DDBJ whole genome shotgun (WGS) entry which is preliminary data.</text>
</comment>
<evidence type="ECO:0000313" key="2">
    <source>
        <dbReference type="Proteomes" id="UP000553343"/>
    </source>
</evidence>
<accession>A0A850T8X4</accession>
<gene>
    <name evidence="1" type="ORF">HXW94_06595</name>
</gene>
<dbReference type="Proteomes" id="UP000553343">
    <property type="component" value="Unassembled WGS sequence"/>
</dbReference>
<evidence type="ECO:0000313" key="1">
    <source>
        <dbReference type="EMBL" id="NWH04657.1"/>
    </source>
</evidence>
<dbReference type="RefSeq" id="WP_218576599.1">
    <property type="nucleotide sequence ID" value="NZ_JACADJ010000015.1"/>
</dbReference>
<proteinExistence type="predicted"/>
<keyword evidence="2" id="KW-1185">Reference proteome</keyword>
<organism evidence="1 2">
    <name type="scientific">Desulfobacter latus</name>
    <dbReference type="NCBI Taxonomy" id="2292"/>
    <lineage>
        <taxon>Bacteria</taxon>
        <taxon>Pseudomonadati</taxon>
        <taxon>Thermodesulfobacteriota</taxon>
        <taxon>Desulfobacteria</taxon>
        <taxon>Desulfobacterales</taxon>
        <taxon>Desulfobacteraceae</taxon>
        <taxon>Desulfobacter</taxon>
    </lineage>
</organism>
<reference evidence="1 2" key="1">
    <citation type="submission" date="2020-06" db="EMBL/GenBank/DDBJ databases">
        <title>High-quality draft genome of sulfate reducer Desulfobacter latus type strain AcrS2 isolated from marine sediment.</title>
        <authorList>
            <person name="Hoppe M."/>
            <person name="Larsen C.K."/>
            <person name="Marshall I.P.G."/>
            <person name="Schramm A."/>
            <person name="Marietou A.G."/>
        </authorList>
    </citation>
    <scope>NUCLEOTIDE SEQUENCE [LARGE SCALE GENOMIC DNA]</scope>
    <source>
        <strain evidence="1 2">AcRS2</strain>
    </source>
</reference>
<name>A0A850T8X4_9BACT</name>